<dbReference type="Pfam" id="PF00400">
    <property type="entry name" value="WD40"/>
    <property type="match status" value="1"/>
</dbReference>
<dbReference type="InterPro" id="IPR036322">
    <property type="entry name" value="WD40_repeat_dom_sf"/>
</dbReference>
<dbReference type="SMART" id="SM00320">
    <property type="entry name" value="WD40"/>
    <property type="match status" value="1"/>
</dbReference>
<gene>
    <name evidence="2" type="ORF">TSPGSL018_6934</name>
</gene>
<dbReference type="Gene3D" id="2.130.10.10">
    <property type="entry name" value="YVTN repeat-like/Quinoprotein amine dehydrogenase"/>
    <property type="match status" value="1"/>
</dbReference>
<name>A0A061R8F1_9CHLO</name>
<dbReference type="PROSITE" id="PS50294">
    <property type="entry name" value="WD_REPEATS_REGION"/>
    <property type="match status" value="1"/>
</dbReference>
<feature type="non-terminal residue" evidence="2">
    <location>
        <position position="1"/>
    </location>
</feature>
<keyword evidence="1" id="KW-0853">WD repeat</keyword>
<dbReference type="AlphaFoldDB" id="A0A061R8F1"/>
<organism evidence="2">
    <name type="scientific">Tetraselmis sp. GSL018</name>
    <dbReference type="NCBI Taxonomy" id="582737"/>
    <lineage>
        <taxon>Eukaryota</taxon>
        <taxon>Viridiplantae</taxon>
        <taxon>Chlorophyta</taxon>
        <taxon>core chlorophytes</taxon>
        <taxon>Chlorodendrophyceae</taxon>
        <taxon>Chlorodendrales</taxon>
        <taxon>Chlorodendraceae</taxon>
        <taxon>Tetraselmis</taxon>
    </lineage>
</organism>
<dbReference type="PROSITE" id="PS50082">
    <property type="entry name" value="WD_REPEATS_2"/>
    <property type="match status" value="1"/>
</dbReference>
<sequence length="71" mass="7145">GGAAARPSHVLRGHSGRITCLGFSADGHLVATGSTDRTARVWAVRTGECVSVLQGHGGIVPEPLGGSRARG</sequence>
<feature type="repeat" description="WD" evidence="1">
    <location>
        <begin position="11"/>
        <end position="52"/>
    </location>
</feature>
<accession>A0A061R8F1</accession>
<protein>
    <submittedName>
        <fullName evidence="2">Uncharacterized protein</fullName>
    </submittedName>
</protein>
<dbReference type="EMBL" id="GBEZ01017106">
    <property type="protein sequence ID" value="JAC69202.1"/>
    <property type="molecule type" value="Transcribed_RNA"/>
</dbReference>
<dbReference type="SUPFAM" id="SSF50978">
    <property type="entry name" value="WD40 repeat-like"/>
    <property type="match status" value="1"/>
</dbReference>
<proteinExistence type="predicted"/>
<dbReference type="PANTHER" id="PTHR19879">
    <property type="entry name" value="TRANSCRIPTION INITIATION FACTOR TFIID"/>
    <property type="match status" value="1"/>
</dbReference>
<dbReference type="InterPro" id="IPR015943">
    <property type="entry name" value="WD40/YVTN_repeat-like_dom_sf"/>
</dbReference>
<dbReference type="InterPro" id="IPR001680">
    <property type="entry name" value="WD40_rpt"/>
</dbReference>
<evidence type="ECO:0000256" key="1">
    <source>
        <dbReference type="PROSITE-ProRule" id="PRU00221"/>
    </source>
</evidence>
<evidence type="ECO:0000313" key="2">
    <source>
        <dbReference type="EMBL" id="JAC69202.1"/>
    </source>
</evidence>
<dbReference type="PANTHER" id="PTHR19879:SF9">
    <property type="entry name" value="TRANSCRIPTION INITIATION FACTOR TFIID SUBUNIT 5"/>
    <property type="match status" value="1"/>
</dbReference>
<reference evidence="2" key="1">
    <citation type="submission" date="2014-05" db="EMBL/GenBank/DDBJ databases">
        <title>The transcriptome of the halophilic microalga Tetraselmis sp. GSL018 isolated from the Great Salt Lake, Utah.</title>
        <authorList>
            <person name="Jinkerson R.E."/>
            <person name="D'Adamo S."/>
            <person name="Posewitz M.C."/>
        </authorList>
    </citation>
    <scope>NUCLEOTIDE SEQUENCE</scope>
    <source>
        <strain evidence="2">GSL018</strain>
    </source>
</reference>